<proteinExistence type="predicted"/>
<feature type="region of interest" description="Disordered" evidence="1">
    <location>
        <begin position="298"/>
        <end position="327"/>
    </location>
</feature>
<dbReference type="GeneID" id="106459603"/>
<dbReference type="PROSITE" id="PS50940">
    <property type="entry name" value="CHIT_BIND_II"/>
    <property type="match status" value="1"/>
</dbReference>
<gene>
    <name evidence="5" type="primary">LOC106459603</name>
</gene>
<dbReference type="PANTHER" id="PTHR22933">
    <property type="entry name" value="FI18007P1-RELATED"/>
    <property type="match status" value="1"/>
</dbReference>
<dbReference type="RefSeq" id="XP_022241840.1">
    <property type="nucleotide sequence ID" value="XM_022386132.1"/>
</dbReference>
<feature type="region of interest" description="Disordered" evidence="1">
    <location>
        <begin position="347"/>
        <end position="379"/>
    </location>
</feature>
<evidence type="ECO:0000256" key="2">
    <source>
        <dbReference type="SAM" id="SignalP"/>
    </source>
</evidence>
<evidence type="ECO:0000313" key="5">
    <source>
        <dbReference type="RefSeq" id="XP_022241840.1"/>
    </source>
</evidence>
<evidence type="ECO:0000313" key="4">
    <source>
        <dbReference type="Proteomes" id="UP000694941"/>
    </source>
</evidence>
<feature type="compositionally biased region" description="Polar residues" evidence="1">
    <location>
        <begin position="369"/>
        <end position="378"/>
    </location>
</feature>
<dbReference type="PANTHER" id="PTHR22933:SF43">
    <property type="entry name" value="LP10131P"/>
    <property type="match status" value="1"/>
</dbReference>
<accession>A0ABM1SDY5</accession>
<reference evidence="5" key="1">
    <citation type="submission" date="2025-08" db="UniProtKB">
        <authorList>
            <consortium name="RefSeq"/>
        </authorList>
    </citation>
    <scope>IDENTIFICATION</scope>
    <source>
        <tissue evidence="5">Muscle</tissue>
    </source>
</reference>
<feature type="compositionally biased region" description="Polar residues" evidence="1">
    <location>
        <begin position="313"/>
        <end position="327"/>
    </location>
</feature>
<feature type="compositionally biased region" description="Polar residues" evidence="1">
    <location>
        <begin position="109"/>
        <end position="138"/>
    </location>
</feature>
<feature type="compositionally biased region" description="Polar residues" evidence="1">
    <location>
        <begin position="225"/>
        <end position="241"/>
    </location>
</feature>
<feature type="compositionally biased region" description="Basic residues" evidence="1">
    <location>
        <begin position="413"/>
        <end position="425"/>
    </location>
</feature>
<organism evidence="4 5">
    <name type="scientific">Limulus polyphemus</name>
    <name type="common">Atlantic horseshoe crab</name>
    <dbReference type="NCBI Taxonomy" id="6850"/>
    <lineage>
        <taxon>Eukaryota</taxon>
        <taxon>Metazoa</taxon>
        <taxon>Ecdysozoa</taxon>
        <taxon>Arthropoda</taxon>
        <taxon>Chelicerata</taxon>
        <taxon>Merostomata</taxon>
        <taxon>Xiphosura</taxon>
        <taxon>Limulidae</taxon>
        <taxon>Limulus</taxon>
    </lineage>
</organism>
<dbReference type="Pfam" id="PF01607">
    <property type="entry name" value="CBM_14"/>
    <property type="match status" value="1"/>
</dbReference>
<name>A0ABM1SDY5_LIMPO</name>
<keyword evidence="4" id="KW-1185">Reference proteome</keyword>
<evidence type="ECO:0000256" key="1">
    <source>
        <dbReference type="SAM" id="MobiDB-lite"/>
    </source>
</evidence>
<feature type="compositionally biased region" description="Polar residues" evidence="1">
    <location>
        <begin position="200"/>
        <end position="214"/>
    </location>
</feature>
<dbReference type="InterPro" id="IPR052976">
    <property type="entry name" value="Scoloptoxin-like"/>
</dbReference>
<dbReference type="InterPro" id="IPR002557">
    <property type="entry name" value="Chitin-bd_dom"/>
</dbReference>
<sequence length="596" mass="67455">MKSVLLLVGLAASVVGQGYVYLHENQQDRTPNPANNLFDPSAYVYKPPSAVNPNVFAPANQSPSTPRHSSPEYPEVQDPPIQPERNQNLPPQHYEIQRLPVSSPPDRSPTPSVTSSRQFQAPSEPQQAGLPASTSSRGGPSLEEIYASLERRVNEYHKQQREQQRLDDSFHVPSVETLSRKQHISTNTQAQPVPPHQQPDIYSQQYNNNNQPRQAQPVPPHQQPDIHSQQYNNNNQPRQTQPVPPHKQPDIYSQQYNINNNQHRQTQPAQPQQPTYTNQRQYNNRRVPNPVQHIRHPQSFQEPVPQPPVSVGEPQSSGLPASTINGQGSKSLEELYAELEKSVLESQKQQKQAARRKMTSPRQPVYAQVTDSNSQYNNRPHLKDRLQMEDASVVRRQPLGEVTRRRPVSITREKRRQRQRRRRLRPQTSAVEKYNDRGRVVSMSRPSRAGGRTVPVSHHSAPARSAEMAQPEVKNYDADLAVASLPPDTDGDGIPGEAGVDYPTLNSIPRTSFSCIKQPLNGYYADLETSCQVVHMCQAGGVQDSYLCPNGTIFSQAKFSCQWWYKVNCAKSVNYYDLNDALYKVPEPPNEERRRN</sequence>
<feature type="region of interest" description="Disordered" evidence="1">
    <location>
        <begin position="398"/>
        <end position="470"/>
    </location>
</feature>
<dbReference type="Gene3D" id="2.170.140.10">
    <property type="entry name" value="Chitin binding domain"/>
    <property type="match status" value="1"/>
</dbReference>
<feature type="domain" description="Chitin-binding type-2" evidence="3">
    <location>
        <begin position="512"/>
        <end position="571"/>
    </location>
</feature>
<evidence type="ECO:0000259" key="3">
    <source>
        <dbReference type="PROSITE" id="PS50940"/>
    </source>
</evidence>
<dbReference type="InterPro" id="IPR036508">
    <property type="entry name" value="Chitin-bd_dom_sf"/>
</dbReference>
<protein>
    <submittedName>
        <fullName evidence="5">Altered inheritance of mitochondria protein 3-like</fullName>
    </submittedName>
</protein>
<feature type="region of interest" description="Disordered" evidence="1">
    <location>
        <begin position="178"/>
        <end position="252"/>
    </location>
</feature>
<keyword evidence="2" id="KW-0732">Signal</keyword>
<feature type="compositionally biased region" description="Polar residues" evidence="1">
    <location>
        <begin position="59"/>
        <end position="68"/>
    </location>
</feature>
<feature type="region of interest" description="Disordered" evidence="1">
    <location>
        <begin position="53"/>
        <end position="140"/>
    </location>
</feature>
<feature type="chain" id="PRO_5047315704" evidence="2">
    <location>
        <begin position="17"/>
        <end position="596"/>
    </location>
</feature>
<feature type="signal peptide" evidence="2">
    <location>
        <begin position="1"/>
        <end position="16"/>
    </location>
</feature>
<dbReference type="Proteomes" id="UP000694941">
    <property type="component" value="Unplaced"/>
</dbReference>
<dbReference type="SUPFAM" id="SSF57625">
    <property type="entry name" value="Invertebrate chitin-binding proteins"/>
    <property type="match status" value="1"/>
</dbReference>